<feature type="domain" description="Alpha-glycerophosphate oxidase C-terminal" evidence="5">
    <location>
        <begin position="25"/>
        <end position="129"/>
    </location>
</feature>
<dbReference type="VEuPathDB" id="ToxoDB:EMWEY_00029970"/>
<keyword evidence="3" id="KW-0274">FAD</keyword>
<reference evidence="6" key="1">
    <citation type="submission" date="2013-10" db="EMBL/GenBank/DDBJ databases">
        <title>Genomic analysis of the causative agents of coccidiosis in chickens.</title>
        <authorList>
            <person name="Reid A.J."/>
            <person name="Blake D."/>
            <person name="Billington K."/>
            <person name="Browne H."/>
            <person name="Dunn M."/>
            <person name="Hung S."/>
            <person name="Kawahara F."/>
            <person name="Miranda-Saavedra D."/>
            <person name="Mourier T."/>
            <person name="Nagra H."/>
            <person name="Otto T.D."/>
            <person name="Rawlings N."/>
            <person name="Sanchez A."/>
            <person name="Sanders M."/>
            <person name="Subramaniam C."/>
            <person name="Tay Y."/>
            <person name="Dear P."/>
            <person name="Doerig C."/>
            <person name="Gruber A."/>
            <person name="Parkinson J."/>
            <person name="Shirley M."/>
            <person name="Wan K.L."/>
            <person name="Berriman M."/>
            <person name="Tomley F."/>
            <person name="Pain A."/>
        </authorList>
    </citation>
    <scope>NUCLEOTIDE SEQUENCE [LARGE SCALE GENOMIC DNA]</scope>
    <source>
        <strain evidence="6">Weybridge</strain>
    </source>
</reference>
<dbReference type="Gene3D" id="1.10.8.870">
    <property type="entry name" value="Alpha-glycerophosphate oxidase, cap domain"/>
    <property type="match status" value="1"/>
</dbReference>
<keyword evidence="4" id="KW-0560">Oxidoreductase</keyword>
<keyword evidence="2" id="KW-0285">Flavoprotein</keyword>
<organism evidence="6 7">
    <name type="scientific">Eimeria maxima</name>
    <name type="common">Coccidian parasite</name>
    <dbReference type="NCBI Taxonomy" id="5804"/>
    <lineage>
        <taxon>Eukaryota</taxon>
        <taxon>Sar</taxon>
        <taxon>Alveolata</taxon>
        <taxon>Apicomplexa</taxon>
        <taxon>Conoidasida</taxon>
        <taxon>Coccidia</taxon>
        <taxon>Eucoccidiorida</taxon>
        <taxon>Eimeriorina</taxon>
        <taxon>Eimeriidae</taxon>
        <taxon>Eimeria</taxon>
    </lineage>
</organism>
<reference evidence="6" key="2">
    <citation type="submission" date="2013-10" db="EMBL/GenBank/DDBJ databases">
        <authorList>
            <person name="Aslett M."/>
        </authorList>
    </citation>
    <scope>NUCLEOTIDE SEQUENCE [LARGE SCALE GENOMIC DNA]</scope>
    <source>
        <strain evidence="6">Weybridge</strain>
    </source>
</reference>
<dbReference type="RefSeq" id="XP_013337018.1">
    <property type="nucleotide sequence ID" value="XM_013481564.1"/>
</dbReference>
<dbReference type="InterPro" id="IPR000447">
    <property type="entry name" value="G3P_DH_FAD-dep"/>
</dbReference>
<evidence type="ECO:0000313" key="7">
    <source>
        <dbReference type="Proteomes" id="UP000030763"/>
    </source>
</evidence>
<sequence length="149" mass="16756">MKIQGAVDPRGRLSPEDCRLSTGKLEHELSQSHPCLSFEQRAHLISHYGFIARDVLDIARNEALMDRLVEELPYLKAEVVFACRYEQARSVSDIIARRLPVLFLDQKLAVRVIDTVSNLMAKELGWSASVAAKKKEEALAYAETFTVSP</sequence>
<dbReference type="GO" id="GO:0005739">
    <property type="term" value="C:mitochondrion"/>
    <property type="evidence" value="ECO:0007669"/>
    <property type="project" value="TreeGrafter"/>
</dbReference>
<dbReference type="Pfam" id="PF16901">
    <property type="entry name" value="DAO_C"/>
    <property type="match status" value="1"/>
</dbReference>
<dbReference type="PANTHER" id="PTHR11985:SF15">
    <property type="entry name" value="GLYCEROL-3-PHOSPHATE DEHYDROGENASE, MITOCHONDRIAL"/>
    <property type="match status" value="1"/>
</dbReference>
<keyword evidence="7" id="KW-1185">Reference proteome</keyword>
<evidence type="ECO:0000256" key="4">
    <source>
        <dbReference type="ARBA" id="ARBA00023002"/>
    </source>
</evidence>
<proteinExistence type="predicted"/>
<evidence type="ECO:0000256" key="3">
    <source>
        <dbReference type="ARBA" id="ARBA00022827"/>
    </source>
</evidence>
<dbReference type="OrthoDB" id="264015at2759"/>
<dbReference type="GeneID" id="25336983"/>
<dbReference type="InterPro" id="IPR038299">
    <property type="entry name" value="DAO_C_sf"/>
</dbReference>
<evidence type="ECO:0000313" key="6">
    <source>
        <dbReference type="EMBL" id="CDJ60368.1"/>
    </source>
</evidence>
<dbReference type="PANTHER" id="PTHR11985">
    <property type="entry name" value="GLYCEROL-3-PHOSPHATE DEHYDROGENASE"/>
    <property type="match status" value="1"/>
</dbReference>
<dbReference type="GO" id="GO:0006072">
    <property type="term" value="P:glycerol-3-phosphate metabolic process"/>
    <property type="evidence" value="ECO:0007669"/>
    <property type="project" value="InterPro"/>
</dbReference>
<dbReference type="Proteomes" id="UP000030763">
    <property type="component" value="Unassembled WGS sequence"/>
</dbReference>
<evidence type="ECO:0000256" key="2">
    <source>
        <dbReference type="ARBA" id="ARBA00022630"/>
    </source>
</evidence>
<name>U6MBD9_EIMMA</name>
<accession>U6MBD9</accession>
<dbReference type="EC" id="1.1.5.3" evidence="1"/>
<dbReference type="AlphaFoldDB" id="U6MBD9"/>
<evidence type="ECO:0000259" key="5">
    <source>
        <dbReference type="Pfam" id="PF16901"/>
    </source>
</evidence>
<evidence type="ECO:0000256" key="1">
    <source>
        <dbReference type="ARBA" id="ARBA00013029"/>
    </source>
</evidence>
<gene>
    <name evidence="6" type="ORF">EMWEY_00029970</name>
</gene>
<dbReference type="EMBL" id="HG721838">
    <property type="protein sequence ID" value="CDJ60368.1"/>
    <property type="molecule type" value="Genomic_DNA"/>
</dbReference>
<dbReference type="InterPro" id="IPR031656">
    <property type="entry name" value="DAO_C"/>
</dbReference>
<protein>
    <recommendedName>
        <fullName evidence="1">glycerol-3-phosphate dehydrogenase</fullName>
        <ecNumber evidence="1">1.1.5.3</ecNumber>
    </recommendedName>
</protein>
<dbReference type="GO" id="GO:0004368">
    <property type="term" value="F:glycerol-3-phosphate dehydrogenase (quinone) activity"/>
    <property type="evidence" value="ECO:0007669"/>
    <property type="project" value="UniProtKB-EC"/>
</dbReference>